<dbReference type="Proteomes" id="UP001372338">
    <property type="component" value="Unassembled WGS sequence"/>
</dbReference>
<accession>A0AAN9FEN6</accession>
<organism evidence="1 2">
    <name type="scientific">Crotalaria pallida</name>
    <name type="common">Smooth rattlebox</name>
    <name type="synonym">Crotalaria striata</name>
    <dbReference type="NCBI Taxonomy" id="3830"/>
    <lineage>
        <taxon>Eukaryota</taxon>
        <taxon>Viridiplantae</taxon>
        <taxon>Streptophyta</taxon>
        <taxon>Embryophyta</taxon>
        <taxon>Tracheophyta</taxon>
        <taxon>Spermatophyta</taxon>
        <taxon>Magnoliopsida</taxon>
        <taxon>eudicotyledons</taxon>
        <taxon>Gunneridae</taxon>
        <taxon>Pentapetalae</taxon>
        <taxon>rosids</taxon>
        <taxon>fabids</taxon>
        <taxon>Fabales</taxon>
        <taxon>Fabaceae</taxon>
        <taxon>Papilionoideae</taxon>
        <taxon>50 kb inversion clade</taxon>
        <taxon>genistoids sensu lato</taxon>
        <taxon>core genistoids</taxon>
        <taxon>Crotalarieae</taxon>
        <taxon>Crotalaria</taxon>
    </lineage>
</organism>
<comment type="caution">
    <text evidence="1">The sequence shown here is derived from an EMBL/GenBank/DDBJ whole genome shotgun (WGS) entry which is preliminary data.</text>
</comment>
<protein>
    <submittedName>
        <fullName evidence="1">Uncharacterized protein</fullName>
    </submittedName>
</protein>
<evidence type="ECO:0000313" key="2">
    <source>
        <dbReference type="Proteomes" id="UP001372338"/>
    </source>
</evidence>
<reference evidence="1 2" key="1">
    <citation type="submission" date="2024-01" db="EMBL/GenBank/DDBJ databases">
        <title>The genomes of 5 underutilized Papilionoideae crops provide insights into root nodulation and disease resistanc.</title>
        <authorList>
            <person name="Yuan L."/>
        </authorList>
    </citation>
    <scope>NUCLEOTIDE SEQUENCE [LARGE SCALE GENOMIC DNA]</scope>
    <source>
        <strain evidence="1">ZHUSHIDOU_FW_LH</strain>
        <tissue evidence="1">Leaf</tissue>
    </source>
</reference>
<dbReference type="EMBL" id="JAYWIO010000003">
    <property type="protein sequence ID" value="KAK7274084.1"/>
    <property type="molecule type" value="Genomic_DNA"/>
</dbReference>
<keyword evidence="2" id="KW-1185">Reference proteome</keyword>
<gene>
    <name evidence="1" type="ORF">RIF29_15156</name>
</gene>
<sequence length="89" mass="10577">MIRALMRKDKMHIVFVHYLERLSCILPSVFLLLLCFCCCCSTNYLQRKISNIAIIKNIVAKCLMKRRIDFLFDRGIVGSIYAKHYKFFH</sequence>
<evidence type="ECO:0000313" key="1">
    <source>
        <dbReference type="EMBL" id="KAK7274084.1"/>
    </source>
</evidence>
<name>A0AAN9FEN6_CROPI</name>
<dbReference type="AlphaFoldDB" id="A0AAN9FEN6"/>
<proteinExistence type="predicted"/>